<protein>
    <submittedName>
        <fullName evidence="1">Recombinase</fullName>
    </submittedName>
</protein>
<dbReference type="Gene3D" id="1.10.3790.10">
    <property type="entry name" value="NinB"/>
    <property type="match status" value="1"/>
</dbReference>
<comment type="caution">
    <text evidence="1">The sequence shown here is derived from an EMBL/GenBank/DDBJ whole genome shotgun (WGS) entry which is preliminary data.</text>
</comment>
<dbReference type="InterPro" id="IPR036619">
    <property type="entry name" value="NinB_sf"/>
</dbReference>
<dbReference type="SUPFAM" id="SSF103370">
    <property type="entry name" value="NinB"/>
    <property type="match status" value="1"/>
</dbReference>
<dbReference type="EMBL" id="JAVRAA010000025">
    <property type="protein sequence ID" value="MDT0340653.1"/>
    <property type="molecule type" value="Genomic_DNA"/>
</dbReference>
<evidence type="ECO:0000313" key="1">
    <source>
        <dbReference type="EMBL" id="MDT0340653.1"/>
    </source>
</evidence>
<proteinExistence type="predicted"/>
<gene>
    <name evidence="1" type="ORF">RJN63_27740</name>
</gene>
<dbReference type="RefSeq" id="WP_310838990.1">
    <property type="nucleotide sequence ID" value="NZ_JAVLSM010000024.1"/>
</dbReference>
<reference evidence="1" key="1">
    <citation type="submission" date="2023-02" db="EMBL/GenBank/DDBJ databases">
        <title>Description of Herbaspirillum huttiense subsp. nephrolepsisexaltata and Herbaspirillum huttiense subsp. lycopersicon.</title>
        <authorList>
            <person name="Poudel M."/>
            <person name="Sharma A."/>
            <person name="Goss E."/>
            <person name="Tapia J.H."/>
            <person name="Harmon C.M."/>
            <person name="Jones J.B."/>
        </authorList>
    </citation>
    <scope>NUCLEOTIDE SEQUENCE</scope>
    <source>
        <strain evidence="1">NC40101</strain>
    </source>
</reference>
<dbReference type="AlphaFoldDB" id="A0AAE4GDX3"/>
<sequence length="140" mass="15764">MSETLYREFTLSTPAVASVLVNFLKSNCGAFAEKGTPLRVIVTEEEADRLDEQIAYYFGTLMKQVAAQAWVGGRQFSKEVWHEYFAKLFLPATEIVLPDGEIVTKRGSIARGRISLKRMTQFIKEVEAHAASELNVVFEE</sequence>
<name>A0AAE4GDX3_9BURK</name>
<accession>A0AAE4GDX3</accession>
<organism evidence="1">
    <name type="scientific">Herbaspirillum huttiense subsp. nephrolepidis</name>
    <dbReference type="NCBI Taxonomy" id="3075126"/>
    <lineage>
        <taxon>Bacteria</taxon>
        <taxon>Pseudomonadati</taxon>
        <taxon>Pseudomonadota</taxon>
        <taxon>Betaproteobacteria</taxon>
        <taxon>Burkholderiales</taxon>
        <taxon>Oxalobacteraceae</taxon>
        <taxon>Herbaspirillum</taxon>
    </lineage>
</organism>